<dbReference type="EMBL" id="APLQ01000010">
    <property type="protein sequence ID" value="ENO16559.1"/>
    <property type="molecule type" value="Genomic_DNA"/>
</dbReference>
<dbReference type="InterPro" id="IPR020458">
    <property type="entry name" value="Znf_DskA_TraR_CS"/>
</dbReference>
<dbReference type="PROSITE" id="PS51128">
    <property type="entry name" value="ZF_DKSA_2"/>
    <property type="match status" value="1"/>
</dbReference>
<reference evidence="6 7" key="1">
    <citation type="journal article" date="2013" name="Genome Announc.">
        <title>Genome Sequence of the Polycyclic Aromatic Hydrocarbon-Degrading Bacterium Strain Marinobacter nanhaiticus D15-8WT.</title>
        <authorList>
            <person name="Cui Z."/>
            <person name="Gao W."/>
            <person name="Li Q."/>
            <person name="Xu G."/>
            <person name="Zheng L."/>
        </authorList>
    </citation>
    <scope>NUCLEOTIDE SEQUENCE [LARGE SCALE GENOMIC DNA]</scope>
    <source>
        <strain evidence="6 7">D15-8W</strain>
    </source>
</reference>
<dbReference type="PATRIC" id="fig|626887.3.peg.493"/>
<evidence type="ECO:0000259" key="5">
    <source>
        <dbReference type="Pfam" id="PF01258"/>
    </source>
</evidence>
<dbReference type="SUPFAM" id="SSF109635">
    <property type="entry name" value="DnaK suppressor protein DksA, alpha-hairpin domain"/>
    <property type="match status" value="1"/>
</dbReference>
<organism evidence="6 7">
    <name type="scientific">Marinobacter nanhaiticus D15-8W</name>
    <dbReference type="NCBI Taxonomy" id="626887"/>
    <lineage>
        <taxon>Bacteria</taxon>
        <taxon>Pseudomonadati</taxon>
        <taxon>Pseudomonadota</taxon>
        <taxon>Gammaproteobacteria</taxon>
        <taxon>Pseudomonadales</taxon>
        <taxon>Marinobacteraceae</taxon>
        <taxon>Marinobacter</taxon>
    </lineage>
</organism>
<gene>
    <name evidence="6" type="ORF">J057_02575</name>
</gene>
<evidence type="ECO:0000313" key="7">
    <source>
        <dbReference type="Proteomes" id="UP000013165"/>
    </source>
</evidence>
<dbReference type="InterPro" id="IPR037187">
    <property type="entry name" value="DnaK_N"/>
</dbReference>
<feature type="domain" description="Zinc finger DksA/TraR C4-type" evidence="5">
    <location>
        <begin position="78"/>
        <end position="105"/>
    </location>
</feature>
<evidence type="ECO:0000313" key="6">
    <source>
        <dbReference type="EMBL" id="ENO16559.1"/>
    </source>
</evidence>
<comment type="caution">
    <text evidence="6">The sequence shown here is derived from an EMBL/GenBank/DDBJ whole genome shotgun (WGS) entry which is preliminary data.</text>
</comment>
<dbReference type="STRING" id="626887.J057_02575"/>
<dbReference type="GO" id="GO:0008270">
    <property type="term" value="F:zinc ion binding"/>
    <property type="evidence" value="ECO:0007669"/>
    <property type="project" value="UniProtKB-KW"/>
</dbReference>
<sequence length="109" mass="12498">MPERKEFLEALRSELRERINRYTAHQHRDDGPLEADFAEQAIQRQNDEVVDSLDLEARSELKQVERALARIAEDEGDICEVCGEFINPERLKVLPQTTVCVGCADQRSS</sequence>
<dbReference type="SUPFAM" id="SSF57716">
    <property type="entry name" value="Glucocorticoid receptor-like (DNA-binding domain)"/>
    <property type="match status" value="1"/>
</dbReference>
<dbReference type="HOGENOM" id="CLU_043144_3_2_6"/>
<accession>N6W8G2</accession>
<dbReference type="RefSeq" id="WP_004583069.1">
    <property type="nucleotide sequence ID" value="NZ_AP028878.1"/>
</dbReference>
<dbReference type="PANTHER" id="PTHR33823:SF4">
    <property type="entry name" value="GENERAL STRESS PROTEIN 16O"/>
    <property type="match status" value="1"/>
</dbReference>
<dbReference type="Proteomes" id="UP000013165">
    <property type="component" value="Unassembled WGS sequence"/>
</dbReference>
<evidence type="ECO:0000256" key="1">
    <source>
        <dbReference type="ARBA" id="ARBA00022723"/>
    </source>
</evidence>
<name>N6W8G2_9GAMM</name>
<keyword evidence="7" id="KW-1185">Reference proteome</keyword>
<feature type="zinc finger region" description="dksA C4-type" evidence="4">
    <location>
        <begin position="79"/>
        <end position="103"/>
    </location>
</feature>
<dbReference type="OrthoDB" id="6064855at2"/>
<evidence type="ECO:0000256" key="2">
    <source>
        <dbReference type="ARBA" id="ARBA00022771"/>
    </source>
</evidence>
<keyword evidence="3" id="KW-0862">Zinc</keyword>
<evidence type="ECO:0000256" key="3">
    <source>
        <dbReference type="ARBA" id="ARBA00022833"/>
    </source>
</evidence>
<dbReference type="eggNOG" id="COG1734">
    <property type="taxonomic scope" value="Bacteria"/>
</dbReference>
<protein>
    <submittedName>
        <fullName evidence="6">TraR/DksA family transcriptional regulator</fullName>
    </submittedName>
</protein>
<keyword evidence="2" id="KW-0863">Zinc-finger</keyword>
<dbReference type="InterPro" id="IPR000962">
    <property type="entry name" value="Znf_DskA_TraR"/>
</dbReference>
<dbReference type="Pfam" id="PF01258">
    <property type="entry name" value="zf-dskA_traR"/>
    <property type="match status" value="1"/>
</dbReference>
<proteinExistence type="predicted"/>
<dbReference type="PANTHER" id="PTHR33823">
    <property type="entry name" value="RNA POLYMERASE-BINDING TRANSCRIPTION FACTOR DKSA-RELATED"/>
    <property type="match status" value="1"/>
</dbReference>
<dbReference type="AlphaFoldDB" id="N6W8G2"/>
<dbReference type="PROSITE" id="PS01102">
    <property type="entry name" value="ZF_DKSA_1"/>
    <property type="match status" value="1"/>
</dbReference>
<dbReference type="Gene3D" id="1.20.120.910">
    <property type="entry name" value="DksA, coiled-coil domain"/>
    <property type="match status" value="1"/>
</dbReference>
<keyword evidence="1" id="KW-0479">Metal-binding</keyword>
<evidence type="ECO:0000256" key="4">
    <source>
        <dbReference type="PROSITE-ProRule" id="PRU00510"/>
    </source>
</evidence>